<keyword evidence="5 14" id="KW-0138">CF(0)</keyword>
<keyword evidence="4 14" id="KW-1003">Cell membrane</keyword>
<dbReference type="GO" id="GO:0046961">
    <property type="term" value="F:proton-transporting ATPase activity, rotational mechanism"/>
    <property type="evidence" value="ECO:0007669"/>
    <property type="project" value="TreeGrafter"/>
</dbReference>
<evidence type="ECO:0000313" key="19">
    <source>
        <dbReference type="Proteomes" id="UP000571817"/>
    </source>
</evidence>
<evidence type="ECO:0000256" key="7">
    <source>
        <dbReference type="ARBA" id="ARBA00022781"/>
    </source>
</evidence>
<evidence type="ECO:0000256" key="9">
    <source>
        <dbReference type="ARBA" id="ARBA00023065"/>
    </source>
</evidence>
<comment type="subunit">
    <text evidence="13 14">F-type ATPases have 2 components, F(1) - the catalytic core - and F(0) - the membrane proton channel. F(1) has five subunits: alpha(3), beta(3), gamma(1), delta(1), epsilon(1). F(0) has three main subunits: a(1), b(2) and c(10-14). The alpha and beta chains form an alternating ring which encloses part of the gamma chain. F(1) is attached to F(0) by a central stalk formed by the gamma and epsilon chains, while a peripheral stalk is formed by the delta and b chains.</text>
</comment>
<keyword evidence="11 14" id="KW-0066">ATP synthesis</keyword>
<dbReference type="GO" id="GO:0005886">
    <property type="term" value="C:plasma membrane"/>
    <property type="evidence" value="ECO:0007669"/>
    <property type="project" value="UniProtKB-SubCell"/>
</dbReference>
<sequence>MHIPTQVTAESPWAEAGHVIIPHYAELIIGIIAFAVIYALYAKFVVPRLEQMYDERTAAIEGGMAQAEEAQAQAAAAKEKYEEQLTHARAEASRIREEAKAQGATIIAEAREQAGTEAERIVASAHKQTEAERQQASVQLRNEVGTISTNLASRIVGESLDDETRRRGIVDRFLADLESGDVRPEKVGSTGTSDAEAGN</sequence>
<dbReference type="RefSeq" id="WP_343048524.1">
    <property type="nucleotide sequence ID" value="NZ_JACCFW010000001.1"/>
</dbReference>
<name>A0A853DDE6_9MICO</name>
<keyword evidence="3 14" id="KW-0813">Transport</keyword>
<feature type="transmembrane region" description="Helical" evidence="14">
    <location>
        <begin position="20"/>
        <end position="41"/>
    </location>
</feature>
<gene>
    <name evidence="14" type="primary">atpF</name>
    <name evidence="18" type="ORF">HNR15_002365</name>
</gene>
<dbReference type="Pfam" id="PF00430">
    <property type="entry name" value="ATP-synt_B"/>
    <property type="match status" value="1"/>
</dbReference>
<comment type="caution">
    <text evidence="18">The sequence shown here is derived from an EMBL/GenBank/DDBJ whole genome shotgun (WGS) entry which is preliminary data.</text>
</comment>
<evidence type="ECO:0000256" key="17">
    <source>
        <dbReference type="SAM" id="MobiDB-lite"/>
    </source>
</evidence>
<dbReference type="InterPro" id="IPR002146">
    <property type="entry name" value="ATP_synth_b/b'su_bac/chlpt"/>
</dbReference>
<evidence type="ECO:0000256" key="16">
    <source>
        <dbReference type="SAM" id="Coils"/>
    </source>
</evidence>
<feature type="region of interest" description="Disordered" evidence="17">
    <location>
        <begin position="179"/>
        <end position="199"/>
    </location>
</feature>
<evidence type="ECO:0000256" key="14">
    <source>
        <dbReference type="HAMAP-Rule" id="MF_01398"/>
    </source>
</evidence>
<dbReference type="AlphaFoldDB" id="A0A853DDE6"/>
<dbReference type="NCBIfam" id="TIGR01144">
    <property type="entry name" value="ATP_synt_b"/>
    <property type="match status" value="1"/>
</dbReference>
<keyword evidence="19" id="KW-1185">Reference proteome</keyword>
<accession>A0A853DDE6</accession>
<dbReference type="PANTHER" id="PTHR33445">
    <property type="entry name" value="ATP SYNTHASE SUBUNIT B', CHLOROPLASTIC"/>
    <property type="match status" value="1"/>
</dbReference>
<evidence type="ECO:0000256" key="13">
    <source>
        <dbReference type="ARBA" id="ARBA00025830"/>
    </source>
</evidence>
<evidence type="ECO:0000256" key="12">
    <source>
        <dbReference type="ARBA" id="ARBA00025198"/>
    </source>
</evidence>
<keyword evidence="8 14" id="KW-1133">Transmembrane helix</keyword>
<evidence type="ECO:0000256" key="2">
    <source>
        <dbReference type="ARBA" id="ARBA00005513"/>
    </source>
</evidence>
<dbReference type="SUPFAM" id="SSF81573">
    <property type="entry name" value="F1F0 ATP synthase subunit B, membrane domain"/>
    <property type="match status" value="1"/>
</dbReference>
<reference evidence="18 19" key="1">
    <citation type="submission" date="2020-07" db="EMBL/GenBank/DDBJ databases">
        <title>Sequencing the genomes of 1000 actinobacteria strains.</title>
        <authorList>
            <person name="Klenk H.-P."/>
        </authorList>
    </citation>
    <scope>NUCLEOTIDE SEQUENCE [LARGE SCALE GENOMIC DNA]</scope>
    <source>
        <strain evidence="18 19">DSM 29531</strain>
    </source>
</reference>
<comment type="subcellular location">
    <subcellularLocation>
        <location evidence="1 14">Cell membrane</location>
        <topology evidence="1 14">Single-pass membrane protein</topology>
    </subcellularLocation>
</comment>
<keyword evidence="9 14" id="KW-0406">Ion transport</keyword>
<evidence type="ECO:0000256" key="1">
    <source>
        <dbReference type="ARBA" id="ARBA00004162"/>
    </source>
</evidence>
<dbReference type="EMBL" id="JACCFW010000001">
    <property type="protein sequence ID" value="NYJ75402.1"/>
    <property type="molecule type" value="Genomic_DNA"/>
</dbReference>
<protein>
    <recommendedName>
        <fullName evidence="14">ATP synthase subunit b</fullName>
    </recommendedName>
    <alternativeName>
        <fullName evidence="14">ATP synthase F(0) sector subunit b</fullName>
    </alternativeName>
    <alternativeName>
        <fullName evidence="14">ATPase subunit I</fullName>
    </alternativeName>
    <alternativeName>
        <fullName evidence="14">F-type ATPase subunit b</fullName>
        <shortName evidence="14">F-ATPase subunit b</shortName>
    </alternativeName>
</protein>
<dbReference type="CDD" id="cd06503">
    <property type="entry name" value="ATP-synt_Fo_b"/>
    <property type="match status" value="1"/>
</dbReference>
<dbReference type="InterPro" id="IPR005864">
    <property type="entry name" value="ATP_synth_F0_bsu_bac"/>
</dbReference>
<evidence type="ECO:0000256" key="10">
    <source>
        <dbReference type="ARBA" id="ARBA00023136"/>
    </source>
</evidence>
<dbReference type="Gene3D" id="1.20.5.620">
    <property type="entry name" value="F1F0 ATP synthase subunit B, membrane domain"/>
    <property type="match status" value="1"/>
</dbReference>
<keyword evidence="16" id="KW-0175">Coiled coil</keyword>
<dbReference type="GO" id="GO:0046933">
    <property type="term" value="F:proton-transporting ATP synthase activity, rotational mechanism"/>
    <property type="evidence" value="ECO:0007669"/>
    <property type="project" value="UniProtKB-UniRule"/>
</dbReference>
<proteinExistence type="inferred from homology"/>
<keyword evidence="7 14" id="KW-0375">Hydrogen ion transport</keyword>
<dbReference type="GO" id="GO:0045259">
    <property type="term" value="C:proton-transporting ATP synthase complex"/>
    <property type="evidence" value="ECO:0007669"/>
    <property type="project" value="UniProtKB-KW"/>
</dbReference>
<dbReference type="NCBIfam" id="NF004412">
    <property type="entry name" value="PRK05759.1-3"/>
    <property type="match status" value="1"/>
</dbReference>
<keyword evidence="6 14" id="KW-0812">Transmembrane</keyword>
<dbReference type="InterPro" id="IPR050059">
    <property type="entry name" value="ATP_synthase_B_chain"/>
</dbReference>
<evidence type="ECO:0000256" key="5">
    <source>
        <dbReference type="ARBA" id="ARBA00022547"/>
    </source>
</evidence>
<evidence type="ECO:0000256" key="8">
    <source>
        <dbReference type="ARBA" id="ARBA00022989"/>
    </source>
</evidence>
<comment type="function">
    <text evidence="14">Component of the F(0) channel, it forms part of the peripheral stalk, linking F(1) to F(0).</text>
</comment>
<evidence type="ECO:0000313" key="18">
    <source>
        <dbReference type="EMBL" id="NYJ75402.1"/>
    </source>
</evidence>
<dbReference type="PANTHER" id="PTHR33445:SF1">
    <property type="entry name" value="ATP SYNTHASE SUBUNIT B"/>
    <property type="match status" value="1"/>
</dbReference>
<keyword evidence="10 14" id="KW-0472">Membrane</keyword>
<evidence type="ECO:0000256" key="3">
    <source>
        <dbReference type="ARBA" id="ARBA00022448"/>
    </source>
</evidence>
<evidence type="ECO:0000256" key="11">
    <source>
        <dbReference type="ARBA" id="ARBA00023310"/>
    </source>
</evidence>
<evidence type="ECO:0000256" key="15">
    <source>
        <dbReference type="RuleBase" id="RU003848"/>
    </source>
</evidence>
<organism evidence="18 19">
    <name type="scientific">Allobranchiibius huperziae</name>
    <dbReference type="NCBI Taxonomy" id="1874116"/>
    <lineage>
        <taxon>Bacteria</taxon>
        <taxon>Bacillati</taxon>
        <taxon>Actinomycetota</taxon>
        <taxon>Actinomycetes</taxon>
        <taxon>Micrococcales</taxon>
        <taxon>Dermacoccaceae</taxon>
        <taxon>Allobranchiibius</taxon>
    </lineage>
</organism>
<dbReference type="HAMAP" id="MF_01398">
    <property type="entry name" value="ATP_synth_b_bprime"/>
    <property type="match status" value="1"/>
</dbReference>
<feature type="coiled-coil region" evidence="16">
    <location>
        <begin position="60"/>
        <end position="98"/>
    </location>
</feature>
<dbReference type="InterPro" id="IPR028987">
    <property type="entry name" value="ATP_synth_B-like_membr_sf"/>
</dbReference>
<comment type="function">
    <text evidence="12 14">F(1)F(0) ATP synthase produces ATP from ADP in the presence of a proton or sodium gradient. F-type ATPases consist of two structural domains, F(1) containing the extramembraneous catalytic core and F(0) containing the membrane proton channel, linked together by a central stalk and a peripheral stalk. During catalysis, ATP synthesis in the catalytic domain of F(1) is coupled via a rotary mechanism of the central stalk subunits to proton translocation.</text>
</comment>
<comment type="similarity">
    <text evidence="2 14 15">Belongs to the ATPase B chain family.</text>
</comment>
<evidence type="ECO:0000256" key="4">
    <source>
        <dbReference type="ARBA" id="ARBA00022475"/>
    </source>
</evidence>
<evidence type="ECO:0000256" key="6">
    <source>
        <dbReference type="ARBA" id="ARBA00022692"/>
    </source>
</evidence>
<dbReference type="Proteomes" id="UP000571817">
    <property type="component" value="Unassembled WGS sequence"/>
</dbReference>